<name>A0A5N6KE31_MONLA</name>
<feature type="compositionally biased region" description="Basic residues" evidence="1">
    <location>
        <begin position="1"/>
        <end position="12"/>
    </location>
</feature>
<dbReference type="AlphaFoldDB" id="A0A5N6KE31"/>
<feature type="region of interest" description="Disordered" evidence="1">
    <location>
        <begin position="1"/>
        <end position="54"/>
    </location>
</feature>
<accession>A0A5N6KE31</accession>
<dbReference type="Proteomes" id="UP000326757">
    <property type="component" value="Unassembled WGS sequence"/>
</dbReference>
<protein>
    <submittedName>
        <fullName evidence="2">Uncharacterized protein</fullName>
    </submittedName>
</protein>
<organism evidence="2 3">
    <name type="scientific">Monilinia laxa</name>
    <name type="common">Brown rot fungus</name>
    <name type="synonym">Sclerotinia laxa</name>
    <dbReference type="NCBI Taxonomy" id="61186"/>
    <lineage>
        <taxon>Eukaryota</taxon>
        <taxon>Fungi</taxon>
        <taxon>Dikarya</taxon>
        <taxon>Ascomycota</taxon>
        <taxon>Pezizomycotina</taxon>
        <taxon>Leotiomycetes</taxon>
        <taxon>Helotiales</taxon>
        <taxon>Sclerotiniaceae</taxon>
        <taxon>Monilinia</taxon>
    </lineage>
</organism>
<proteinExistence type="predicted"/>
<feature type="compositionally biased region" description="Basic and acidic residues" evidence="1">
    <location>
        <begin position="13"/>
        <end position="49"/>
    </location>
</feature>
<dbReference type="OrthoDB" id="3473155at2759"/>
<gene>
    <name evidence="2" type="ORF">EYC80_003496</name>
</gene>
<comment type="caution">
    <text evidence="2">The sequence shown here is derived from an EMBL/GenBank/DDBJ whole genome shotgun (WGS) entry which is preliminary data.</text>
</comment>
<evidence type="ECO:0000313" key="3">
    <source>
        <dbReference type="Proteomes" id="UP000326757"/>
    </source>
</evidence>
<reference evidence="2 3" key="1">
    <citation type="submission" date="2019-06" db="EMBL/GenBank/DDBJ databases">
        <title>Genome Sequence of the Brown Rot Fungal Pathogen Monilinia laxa.</title>
        <authorList>
            <person name="De Miccolis Angelini R.M."/>
            <person name="Landi L."/>
            <person name="Abate D."/>
            <person name="Pollastro S."/>
            <person name="Romanazzi G."/>
            <person name="Faretra F."/>
        </authorList>
    </citation>
    <scope>NUCLEOTIDE SEQUENCE [LARGE SCALE GENOMIC DNA]</scope>
    <source>
        <strain evidence="2 3">Mlax316</strain>
    </source>
</reference>
<dbReference type="EMBL" id="VIGI01000004">
    <property type="protein sequence ID" value="KAB8301660.1"/>
    <property type="molecule type" value="Genomic_DNA"/>
</dbReference>
<evidence type="ECO:0000313" key="2">
    <source>
        <dbReference type="EMBL" id="KAB8301660.1"/>
    </source>
</evidence>
<sequence>MPSSRQSRRRREFPKPKMKIDENGREVLAHEPEPDSDASKSDDSEDTKYAKGVRRSNRYQPSPFIKKGWFRYYWHVPGTQKNRAVPKFPLPRELVTMIFKNLLIESEFTRMDLCTAACFALTCKSHWDAFRELYHDKVSLNILSPGHTSSHLSGDTRLGDLLEGWMAPLYRPIRWSIMPDHRLEEEGKFHTEMYVGVKAYDVEGGQEKEKALARRYSEFKINRFSSFHAVYQNFNGLRINGEVDLKWFVPMPCYMGEDWYAITTFILKHTILNWPPFDCTENKVEDWLNQPEYTFYYGIWQTYRKWMLRDWVEKQPEAIEYKKLHGLGEGNEKTKSLRHGLQMLRLVNVRTEKQKLMINEVVEAMMKNFRGRVDEIEALQDVMDINARMQVLEIDDEGLDGRAD</sequence>
<evidence type="ECO:0000256" key="1">
    <source>
        <dbReference type="SAM" id="MobiDB-lite"/>
    </source>
</evidence>
<keyword evidence="3" id="KW-1185">Reference proteome</keyword>